<dbReference type="EMBL" id="JBBJUP010000010">
    <property type="protein sequence ID" value="MEJ8280046.1"/>
    <property type="molecule type" value="Genomic_DNA"/>
</dbReference>
<accession>A0ABU8T7W8</accession>
<dbReference type="InterPro" id="IPR036390">
    <property type="entry name" value="WH_DNA-bd_sf"/>
</dbReference>
<evidence type="ECO:0000256" key="2">
    <source>
        <dbReference type="ARBA" id="ARBA00023125"/>
    </source>
</evidence>
<evidence type="ECO:0000313" key="7">
    <source>
        <dbReference type="Proteomes" id="UP001364211"/>
    </source>
</evidence>
<dbReference type="PANTHER" id="PTHR30136">
    <property type="entry name" value="HELIX-TURN-HELIX TRANSCRIPTIONAL REGULATOR, ICLR FAMILY"/>
    <property type="match status" value="1"/>
</dbReference>
<dbReference type="SUPFAM" id="SSF55781">
    <property type="entry name" value="GAF domain-like"/>
    <property type="match status" value="1"/>
</dbReference>
<name>A0ABU8T7W8_9PSEU</name>
<dbReference type="InterPro" id="IPR014757">
    <property type="entry name" value="Tscrpt_reg_IclR_C"/>
</dbReference>
<dbReference type="Pfam" id="PF09339">
    <property type="entry name" value="HTH_IclR"/>
    <property type="match status" value="1"/>
</dbReference>
<feature type="domain" description="HTH iclR-type" evidence="4">
    <location>
        <begin position="5"/>
        <end position="65"/>
    </location>
</feature>
<dbReference type="InterPro" id="IPR036388">
    <property type="entry name" value="WH-like_DNA-bd_sf"/>
</dbReference>
<proteinExistence type="predicted"/>
<reference evidence="6 7" key="1">
    <citation type="submission" date="2024-03" db="EMBL/GenBank/DDBJ databases">
        <title>Draft genome sequence of Pseudonocardia sp. DW16-2.</title>
        <authorList>
            <person name="Duangmal K."/>
        </authorList>
    </citation>
    <scope>NUCLEOTIDE SEQUENCE [LARGE SCALE GENOMIC DNA]</scope>
    <source>
        <strain evidence="6 7">DW16-2</strain>
    </source>
</reference>
<dbReference type="Proteomes" id="UP001364211">
    <property type="component" value="Unassembled WGS sequence"/>
</dbReference>
<keyword evidence="7" id="KW-1185">Reference proteome</keyword>
<dbReference type="Pfam" id="PF01614">
    <property type="entry name" value="IclR_C"/>
    <property type="match status" value="1"/>
</dbReference>
<sequence>MRNHHRTVDRVAGLLEAVARRPGGSTLSSLARRVGAPVSSVQKLVDGLVATGYLDERERRYTLGPAPWMLAARAGEPPVPAIPHEALDQLARHTGMPVLLAARIGDDAVYLDWAGADEAFDVALSARVRAPLPDTAAGRVLLAHLPAAERKRVALAAHEGDPGAAAALLEGCAGIRERGGERGASGALLPGAVAVAVPLRHDGRVTGALSAAARGTAPLPGEVTAALADAAAAWST</sequence>
<dbReference type="Gene3D" id="1.10.10.10">
    <property type="entry name" value="Winged helix-like DNA-binding domain superfamily/Winged helix DNA-binding domain"/>
    <property type="match status" value="1"/>
</dbReference>
<evidence type="ECO:0000313" key="6">
    <source>
        <dbReference type="EMBL" id="MEJ8280046.1"/>
    </source>
</evidence>
<dbReference type="Gene3D" id="3.30.450.40">
    <property type="match status" value="1"/>
</dbReference>
<dbReference type="RefSeq" id="WP_340290772.1">
    <property type="nucleotide sequence ID" value="NZ_JBBJUP010000010.1"/>
</dbReference>
<dbReference type="PROSITE" id="PS51078">
    <property type="entry name" value="ICLR_ED"/>
    <property type="match status" value="1"/>
</dbReference>
<feature type="domain" description="IclR-ED" evidence="5">
    <location>
        <begin position="59"/>
        <end position="236"/>
    </location>
</feature>
<keyword evidence="1" id="KW-0805">Transcription regulation</keyword>
<gene>
    <name evidence="6" type="ORF">WJX68_13960</name>
</gene>
<evidence type="ECO:0000259" key="4">
    <source>
        <dbReference type="PROSITE" id="PS51077"/>
    </source>
</evidence>
<dbReference type="PROSITE" id="PS51077">
    <property type="entry name" value="HTH_ICLR"/>
    <property type="match status" value="1"/>
</dbReference>
<comment type="caution">
    <text evidence="6">The sequence shown here is derived from an EMBL/GenBank/DDBJ whole genome shotgun (WGS) entry which is preliminary data.</text>
</comment>
<organism evidence="6 7">
    <name type="scientific">Pseudonocardia spirodelae</name>
    <dbReference type="NCBI Taxonomy" id="3133431"/>
    <lineage>
        <taxon>Bacteria</taxon>
        <taxon>Bacillati</taxon>
        <taxon>Actinomycetota</taxon>
        <taxon>Actinomycetes</taxon>
        <taxon>Pseudonocardiales</taxon>
        <taxon>Pseudonocardiaceae</taxon>
        <taxon>Pseudonocardia</taxon>
    </lineage>
</organism>
<dbReference type="InterPro" id="IPR029016">
    <property type="entry name" value="GAF-like_dom_sf"/>
</dbReference>
<evidence type="ECO:0000259" key="5">
    <source>
        <dbReference type="PROSITE" id="PS51078"/>
    </source>
</evidence>
<dbReference type="SUPFAM" id="SSF46785">
    <property type="entry name" value="Winged helix' DNA-binding domain"/>
    <property type="match status" value="1"/>
</dbReference>
<dbReference type="InterPro" id="IPR050707">
    <property type="entry name" value="HTH_MetabolicPath_Reg"/>
</dbReference>
<keyword evidence="2" id="KW-0238">DNA-binding</keyword>
<dbReference type="SMART" id="SM00346">
    <property type="entry name" value="HTH_ICLR"/>
    <property type="match status" value="1"/>
</dbReference>
<keyword evidence="3" id="KW-0804">Transcription</keyword>
<evidence type="ECO:0000256" key="3">
    <source>
        <dbReference type="ARBA" id="ARBA00023163"/>
    </source>
</evidence>
<dbReference type="InterPro" id="IPR005471">
    <property type="entry name" value="Tscrpt_reg_IclR_N"/>
</dbReference>
<protein>
    <submittedName>
        <fullName evidence="6">Helix-turn-helix domain-containing protein</fullName>
    </submittedName>
</protein>
<evidence type="ECO:0000256" key="1">
    <source>
        <dbReference type="ARBA" id="ARBA00023015"/>
    </source>
</evidence>
<dbReference type="PANTHER" id="PTHR30136:SF35">
    <property type="entry name" value="HTH-TYPE TRANSCRIPTIONAL REGULATOR RV1719"/>
    <property type="match status" value="1"/>
</dbReference>